<feature type="transmembrane region" description="Helical" evidence="8">
    <location>
        <begin position="55"/>
        <end position="77"/>
    </location>
</feature>
<dbReference type="PANTHER" id="PTHR30561:SF0">
    <property type="entry name" value="GUANIDINIUM EXPORTER"/>
    <property type="match status" value="1"/>
</dbReference>
<reference evidence="10" key="1">
    <citation type="journal article" date="2019" name="Int. J. Syst. Evol. Microbiol.">
        <title>The Global Catalogue of Microorganisms (GCM) 10K type strain sequencing project: providing services to taxonomists for standard genome sequencing and annotation.</title>
        <authorList>
            <consortium name="The Broad Institute Genomics Platform"/>
            <consortium name="The Broad Institute Genome Sequencing Center for Infectious Disease"/>
            <person name="Wu L."/>
            <person name="Ma J."/>
        </authorList>
    </citation>
    <scope>NUCLEOTIDE SEQUENCE [LARGE SCALE GENOMIC DNA]</scope>
    <source>
        <strain evidence="10">CAIM 431</strain>
    </source>
</reference>
<sequence length="122" mass="12744">MRGWGWVLLGGAFEVGFTTFLKLQQSDPRWGVGFLVCAVLSFECLARGIRSLPVGLAYAVWTGIGSVGAFVIGIAAFGEDRSPARILVVTGLVAALVALKLVSDRGDESATGPAPAPRPADR</sequence>
<evidence type="ECO:0000256" key="7">
    <source>
        <dbReference type="RuleBase" id="RU003942"/>
    </source>
</evidence>
<evidence type="ECO:0000256" key="5">
    <source>
        <dbReference type="ARBA" id="ARBA00022989"/>
    </source>
</evidence>
<evidence type="ECO:0000256" key="1">
    <source>
        <dbReference type="ARBA" id="ARBA00004651"/>
    </source>
</evidence>
<comment type="similarity">
    <text evidence="7">Belongs to the drug/metabolite transporter (DMT) superfamily. Small multidrug resistance (SMR) (TC 2.A.7.1) family.</text>
</comment>
<keyword evidence="2" id="KW-0813">Transport</keyword>
<name>A0ABW4RXJ8_9ACTN</name>
<organism evidence="9 10">
    <name type="scientific">Luteococcus peritonei</name>
    <dbReference type="NCBI Taxonomy" id="88874"/>
    <lineage>
        <taxon>Bacteria</taxon>
        <taxon>Bacillati</taxon>
        <taxon>Actinomycetota</taxon>
        <taxon>Actinomycetes</taxon>
        <taxon>Propionibacteriales</taxon>
        <taxon>Propionibacteriaceae</taxon>
        <taxon>Luteococcus</taxon>
    </lineage>
</organism>
<dbReference type="Pfam" id="PF00893">
    <property type="entry name" value="Multi_Drug_Res"/>
    <property type="match status" value="1"/>
</dbReference>
<dbReference type="SUPFAM" id="SSF103481">
    <property type="entry name" value="Multidrug resistance efflux transporter EmrE"/>
    <property type="match status" value="1"/>
</dbReference>
<feature type="transmembrane region" description="Helical" evidence="8">
    <location>
        <begin position="84"/>
        <end position="103"/>
    </location>
</feature>
<proteinExistence type="inferred from homology"/>
<evidence type="ECO:0000256" key="3">
    <source>
        <dbReference type="ARBA" id="ARBA00022475"/>
    </source>
</evidence>
<dbReference type="PANTHER" id="PTHR30561">
    <property type="entry name" value="SMR FAMILY PROTON-DEPENDENT DRUG EFFLUX TRANSPORTER SUGE"/>
    <property type="match status" value="1"/>
</dbReference>
<comment type="caution">
    <text evidence="9">The sequence shown here is derived from an EMBL/GenBank/DDBJ whole genome shotgun (WGS) entry which is preliminary data.</text>
</comment>
<keyword evidence="10" id="KW-1185">Reference proteome</keyword>
<keyword evidence="6 8" id="KW-0472">Membrane</keyword>
<feature type="transmembrane region" description="Helical" evidence="8">
    <location>
        <begin position="30"/>
        <end position="49"/>
    </location>
</feature>
<dbReference type="RefSeq" id="WP_343874325.1">
    <property type="nucleotide sequence ID" value="NZ_BAAAIX010000026.1"/>
</dbReference>
<evidence type="ECO:0000256" key="8">
    <source>
        <dbReference type="SAM" id="Phobius"/>
    </source>
</evidence>
<dbReference type="InterPro" id="IPR037185">
    <property type="entry name" value="EmrE-like"/>
</dbReference>
<dbReference type="EMBL" id="JBHUFZ010000028">
    <property type="protein sequence ID" value="MFD1891010.1"/>
    <property type="molecule type" value="Genomic_DNA"/>
</dbReference>
<dbReference type="Gene3D" id="1.10.3730.20">
    <property type="match status" value="1"/>
</dbReference>
<keyword evidence="5 8" id="KW-1133">Transmembrane helix</keyword>
<evidence type="ECO:0000256" key="2">
    <source>
        <dbReference type="ARBA" id="ARBA00022448"/>
    </source>
</evidence>
<gene>
    <name evidence="9" type="ORF">ACFSCS_12575</name>
</gene>
<keyword evidence="4 7" id="KW-0812">Transmembrane</keyword>
<dbReference type="InterPro" id="IPR000390">
    <property type="entry name" value="Small_drug/metabolite_transptr"/>
</dbReference>
<evidence type="ECO:0000313" key="10">
    <source>
        <dbReference type="Proteomes" id="UP001597326"/>
    </source>
</evidence>
<dbReference type="Proteomes" id="UP001597326">
    <property type="component" value="Unassembled WGS sequence"/>
</dbReference>
<keyword evidence="3" id="KW-1003">Cell membrane</keyword>
<protein>
    <submittedName>
        <fullName evidence="9">Multidrug efflux SMR transporter</fullName>
    </submittedName>
</protein>
<comment type="subcellular location">
    <subcellularLocation>
        <location evidence="1 7">Cell membrane</location>
        <topology evidence="1 7">Multi-pass membrane protein</topology>
    </subcellularLocation>
</comment>
<evidence type="ECO:0000313" key="9">
    <source>
        <dbReference type="EMBL" id="MFD1891010.1"/>
    </source>
</evidence>
<evidence type="ECO:0000256" key="6">
    <source>
        <dbReference type="ARBA" id="ARBA00023136"/>
    </source>
</evidence>
<dbReference type="InterPro" id="IPR045324">
    <property type="entry name" value="Small_multidrug_res"/>
</dbReference>
<accession>A0ABW4RXJ8</accession>
<evidence type="ECO:0000256" key="4">
    <source>
        <dbReference type="ARBA" id="ARBA00022692"/>
    </source>
</evidence>